<dbReference type="GO" id="GO:0000009">
    <property type="term" value="F:alpha-1,6-mannosyltransferase activity"/>
    <property type="evidence" value="ECO:0007669"/>
    <property type="project" value="InterPro"/>
</dbReference>
<evidence type="ECO:0000256" key="1">
    <source>
        <dbReference type="ARBA" id="ARBA00009003"/>
    </source>
</evidence>
<feature type="compositionally biased region" description="Polar residues" evidence="2">
    <location>
        <begin position="89"/>
        <end position="108"/>
    </location>
</feature>
<organism evidence="3">
    <name type="scientific">Cryptococcus bacillisporus CA1280</name>
    <dbReference type="NCBI Taxonomy" id="1296109"/>
    <lineage>
        <taxon>Eukaryota</taxon>
        <taxon>Fungi</taxon>
        <taxon>Dikarya</taxon>
        <taxon>Basidiomycota</taxon>
        <taxon>Agaricomycotina</taxon>
        <taxon>Tremellomycetes</taxon>
        <taxon>Tremellales</taxon>
        <taxon>Cryptococcaceae</taxon>
        <taxon>Cryptococcus</taxon>
        <taxon>Cryptococcus gattii species complex</taxon>
    </lineage>
</organism>
<comment type="similarity">
    <text evidence="1">Belongs to the glycosyltransferase 32 family.</text>
</comment>
<feature type="region of interest" description="Disordered" evidence="2">
    <location>
        <begin position="472"/>
        <end position="500"/>
    </location>
</feature>
<feature type="region of interest" description="Disordered" evidence="2">
    <location>
        <begin position="81"/>
        <end position="108"/>
    </location>
</feature>
<name>A0A0D0VD69_CRYGA</name>
<proteinExistence type="inferred from homology"/>
<dbReference type="GO" id="GO:0000136">
    <property type="term" value="C:mannan polymerase complex"/>
    <property type="evidence" value="ECO:0007669"/>
    <property type="project" value="TreeGrafter"/>
</dbReference>
<dbReference type="HOGENOM" id="CLU_022381_4_0_1"/>
<evidence type="ECO:0000313" key="3">
    <source>
        <dbReference type="EMBL" id="KIR45471.1"/>
    </source>
</evidence>
<evidence type="ECO:0000256" key="2">
    <source>
        <dbReference type="SAM" id="MobiDB-lite"/>
    </source>
</evidence>
<protein>
    <submittedName>
        <fullName evidence="3">Alpha 1,6-mannosyltransferase</fullName>
    </submittedName>
</protein>
<dbReference type="Gene3D" id="3.90.550.20">
    <property type="match status" value="1"/>
</dbReference>
<dbReference type="GO" id="GO:0006487">
    <property type="term" value="P:protein N-linked glycosylation"/>
    <property type="evidence" value="ECO:0007669"/>
    <property type="project" value="TreeGrafter"/>
</dbReference>
<dbReference type="PANTHER" id="PTHR31834:SF1">
    <property type="entry name" value="INITIATION-SPECIFIC ALPHA-1,6-MANNOSYLTRANSFERASE"/>
    <property type="match status" value="1"/>
</dbReference>
<dbReference type="InterPro" id="IPR029044">
    <property type="entry name" value="Nucleotide-diphossugar_trans"/>
</dbReference>
<dbReference type="EMBL" id="KN847988">
    <property type="protein sequence ID" value="KIR45471.1"/>
    <property type="molecule type" value="Genomic_DNA"/>
</dbReference>
<sequence length="500" mass="56806">MSFLGWLNRRSNKYSSLPTSNASSGHPNPELFQSSLARRKKLQQIGLGAVFSLLLFGAVVRHSALPQSLATGQNDYEWQGGVPAMTGDLSANPNQKNPSEASGETSLESEIPGWTEAMGWKSSSHKGLADLGEIAEQRYKLNVDAEERGTREYFRRLYDFAVTLPMRFHSPFLSSLHDHLPPACIDALPDYPNSQPYLPSMVSYKNIHMTDKTFDPQNKFIQSWAETNSKDGWRINFLDDQQAQDWVEMNFRRTDVEWAWNFMHRGVLKADFLRYLLPLVHGGVYSDVDTQPIRPIEQWGQLHIDYLDLTATDGPSWRTALSTHPSVIVAVDVDVHSKQGWEHSWPRPLGICQWTLSSAPNHPIFLDAVRRVVNASHVVQAWEERRDEEITRLERERPRGWSQEVDRLQKLGRSEVMSVMEWTGPGLFTDSVLAFLLARYNVTWHRLRGLEHPLRIGDVLILPITAFSPGGEKDFRAEGPDSPQANVLHNFRGSWKSDGA</sequence>
<reference evidence="3" key="1">
    <citation type="submission" date="2015-01" db="EMBL/GenBank/DDBJ databases">
        <title>The Genome Sequence of Cryptococcus gattii CA1280.</title>
        <authorList>
            <consortium name="The Broad Institute Genomics Platform"/>
            <person name="Cuomo C."/>
            <person name="Litvintseva A."/>
            <person name="Chen Y."/>
            <person name="Heitman J."/>
            <person name="Sun S."/>
            <person name="Springer D."/>
            <person name="Dromer F."/>
            <person name="Young S."/>
            <person name="Zeng Q."/>
            <person name="Gargeya S."/>
            <person name="Abouelleil A."/>
            <person name="Alvarado L."/>
            <person name="Chapman S.B."/>
            <person name="Gainer-Dewar J."/>
            <person name="Goldberg J."/>
            <person name="Griggs A."/>
            <person name="Gujja S."/>
            <person name="Hansen M."/>
            <person name="Howarth C."/>
            <person name="Imamovic A."/>
            <person name="Larimer J."/>
            <person name="Murphy C."/>
            <person name="Naylor J."/>
            <person name="Pearson M."/>
            <person name="Priest M."/>
            <person name="Roberts A."/>
            <person name="Saif S."/>
            <person name="Shea T."/>
            <person name="Sykes S."/>
            <person name="Wortman J."/>
            <person name="Nusbaum C."/>
            <person name="Birren B."/>
        </authorList>
    </citation>
    <scope>NUCLEOTIDE SEQUENCE [LARGE SCALE GENOMIC DNA]</scope>
    <source>
        <strain evidence="3">CA1280</strain>
    </source>
</reference>
<dbReference type="InterPro" id="IPR007577">
    <property type="entry name" value="GlycoTrfase_DXD_sugar-bd_CS"/>
</dbReference>
<keyword evidence="3" id="KW-0328">Glycosyltransferase</keyword>
<dbReference type="AlphaFoldDB" id="A0A0D0VD69"/>
<dbReference type="PANTHER" id="PTHR31834">
    <property type="entry name" value="INITIATION-SPECIFIC ALPHA-1,6-MANNOSYLTRANSFERASE"/>
    <property type="match status" value="1"/>
</dbReference>
<gene>
    <name evidence="3" type="ORF">I312_05180</name>
</gene>
<dbReference type="SUPFAM" id="SSF53448">
    <property type="entry name" value="Nucleotide-diphospho-sugar transferases"/>
    <property type="match status" value="1"/>
</dbReference>
<dbReference type="OrthoDB" id="409543at2759"/>
<accession>A0A0D0VD69</accession>
<dbReference type="Pfam" id="PF04488">
    <property type="entry name" value="Gly_transf_sug"/>
    <property type="match status" value="1"/>
</dbReference>
<keyword evidence="3" id="KW-0808">Transferase</keyword>
<dbReference type="InterPro" id="IPR039367">
    <property type="entry name" value="Och1-like"/>
</dbReference>